<sequence>MRSTKSHGQIQLRQDLLQGGGRSRERAEEGIVVADLSYQLVVRPRATATTSITRDMSRLLLLLRLLLHAVLLLLCVSATPPVLAAGHNISRLPGFHGPLPFQLETGYVGVGEEGDDVQLFYYFIPSERNLAEDPLLVWITGGPGCSALSGLAFQIGPFSFLRAKYDGSIPTLVPNPYSWTKIASIIFLDSPVGTGFSFAKTPEGYSSGDMSSSIQVTTFIRKWLDDHPQFKSNPFYVGGDSYSGMVVPVITDVLSEGKRAGDKLHVNLKGYLVGNPFTGGRADAFSRVPFLHGMGIISDELYEVKDMEGDRRSLQDYPNKKDHSIPPPASDVWCRGTVKEWQRCNNDVSDFHYKRDVESAVVYHSSLTGRGYRALVYSGDHDAAIPFIGTQLWIRTLNSSIVDDWRSWSVDGQVAG</sequence>
<comment type="caution">
    <text evidence="4">The sequence shown here is derived from an EMBL/GenBank/DDBJ whole genome shotgun (WGS) entry which is preliminary data.</text>
</comment>
<feature type="transmembrane region" description="Helical" evidence="3">
    <location>
        <begin position="61"/>
        <end position="83"/>
    </location>
</feature>
<dbReference type="InterPro" id="IPR029058">
    <property type="entry name" value="AB_hydrolase_fold"/>
</dbReference>
<keyword evidence="3" id="KW-0472">Membrane</keyword>
<feature type="region of interest" description="Disordered" evidence="2">
    <location>
        <begin position="1"/>
        <end position="21"/>
    </location>
</feature>
<dbReference type="EMBL" id="NMUH01008977">
    <property type="protein sequence ID" value="MQM19512.1"/>
    <property type="molecule type" value="Genomic_DNA"/>
</dbReference>
<dbReference type="InterPro" id="IPR001563">
    <property type="entry name" value="Peptidase_S10"/>
</dbReference>
<evidence type="ECO:0000256" key="3">
    <source>
        <dbReference type="SAM" id="Phobius"/>
    </source>
</evidence>
<dbReference type="PANTHER" id="PTHR11802:SF461">
    <property type="entry name" value="OS02G0687900 PROTEIN"/>
    <property type="match status" value="1"/>
</dbReference>
<evidence type="ECO:0000313" key="5">
    <source>
        <dbReference type="Proteomes" id="UP000652761"/>
    </source>
</evidence>
<dbReference type="SUPFAM" id="SSF53474">
    <property type="entry name" value="alpha/beta-Hydrolases"/>
    <property type="match status" value="1"/>
</dbReference>
<dbReference type="GO" id="GO:0016747">
    <property type="term" value="F:acyltransferase activity, transferring groups other than amino-acyl groups"/>
    <property type="evidence" value="ECO:0007669"/>
    <property type="project" value="TreeGrafter"/>
</dbReference>
<evidence type="ECO:0000256" key="1">
    <source>
        <dbReference type="ARBA" id="ARBA00009431"/>
    </source>
</evidence>
<dbReference type="Gene3D" id="3.40.50.12670">
    <property type="match status" value="1"/>
</dbReference>
<dbReference type="AlphaFoldDB" id="A0A843XJX4"/>
<evidence type="ECO:0000313" key="4">
    <source>
        <dbReference type="EMBL" id="MQM19512.1"/>
    </source>
</evidence>
<organism evidence="4 5">
    <name type="scientific">Colocasia esculenta</name>
    <name type="common">Wild taro</name>
    <name type="synonym">Arum esculentum</name>
    <dbReference type="NCBI Taxonomy" id="4460"/>
    <lineage>
        <taxon>Eukaryota</taxon>
        <taxon>Viridiplantae</taxon>
        <taxon>Streptophyta</taxon>
        <taxon>Embryophyta</taxon>
        <taxon>Tracheophyta</taxon>
        <taxon>Spermatophyta</taxon>
        <taxon>Magnoliopsida</taxon>
        <taxon>Liliopsida</taxon>
        <taxon>Araceae</taxon>
        <taxon>Aroideae</taxon>
        <taxon>Colocasieae</taxon>
        <taxon>Colocasia</taxon>
    </lineage>
</organism>
<keyword evidence="3" id="KW-1133">Transmembrane helix</keyword>
<keyword evidence="5" id="KW-1185">Reference proteome</keyword>
<dbReference type="GO" id="GO:0006508">
    <property type="term" value="P:proteolysis"/>
    <property type="evidence" value="ECO:0007669"/>
    <property type="project" value="InterPro"/>
</dbReference>
<dbReference type="OrthoDB" id="443318at2759"/>
<feature type="compositionally biased region" description="Polar residues" evidence="2">
    <location>
        <begin position="1"/>
        <end position="12"/>
    </location>
</feature>
<dbReference type="FunFam" id="3.40.50.1820:FF:000072">
    <property type="entry name" value="Serine carboxypeptidase-like 19"/>
    <property type="match status" value="1"/>
</dbReference>
<dbReference type="GO" id="GO:0019748">
    <property type="term" value="P:secondary metabolic process"/>
    <property type="evidence" value="ECO:0007669"/>
    <property type="project" value="TreeGrafter"/>
</dbReference>
<accession>A0A843XJX4</accession>
<reference evidence="4" key="1">
    <citation type="submission" date="2017-07" db="EMBL/GenBank/DDBJ databases">
        <title>Taro Niue Genome Assembly and Annotation.</title>
        <authorList>
            <person name="Atibalentja N."/>
            <person name="Keating K."/>
            <person name="Fields C.J."/>
        </authorList>
    </citation>
    <scope>NUCLEOTIDE SEQUENCE</scope>
    <source>
        <strain evidence="4">Niue_2</strain>
        <tissue evidence="4">Leaf</tissue>
    </source>
</reference>
<evidence type="ECO:0000256" key="2">
    <source>
        <dbReference type="SAM" id="MobiDB-lite"/>
    </source>
</evidence>
<dbReference type="Pfam" id="PF00450">
    <property type="entry name" value="Peptidase_S10"/>
    <property type="match status" value="2"/>
</dbReference>
<keyword evidence="3" id="KW-0812">Transmembrane</keyword>
<protein>
    <submittedName>
        <fullName evidence="4">Uncharacterized protein</fullName>
    </submittedName>
</protein>
<dbReference type="PRINTS" id="PR00724">
    <property type="entry name" value="CRBOXYPTASEC"/>
</dbReference>
<comment type="similarity">
    <text evidence="1">Belongs to the peptidase S10 family.</text>
</comment>
<name>A0A843XJX4_COLES</name>
<proteinExistence type="inferred from homology"/>
<dbReference type="PANTHER" id="PTHR11802">
    <property type="entry name" value="SERINE PROTEASE FAMILY S10 SERINE CARBOXYPEPTIDASE"/>
    <property type="match status" value="1"/>
</dbReference>
<dbReference type="GO" id="GO:0004185">
    <property type="term" value="F:serine-type carboxypeptidase activity"/>
    <property type="evidence" value="ECO:0007669"/>
    <property type="project" value="InterPro"/>
</dbReference>
<dbReference type="Gene3D" id="3.40.50.1820">
    <property type="entry name" value="alpha/beta hydrolase"/>
    <property type="match status" value="1"/>
</dbReference>
<dbReference type="Proteomes" id="UP000652761">
    <property type="component" value="Unassembled WGS sequence"/>
</dbReference>
<gene>
    <name evidence="4" type="ORF">Taro_052518</name>
</gene>